<reference evidence="1" key="2">
    <citation type="submission" date="2024-01" db="EMBL/GenBank/DDBJ databases">
        <title>Comparative genomics of Cryptococcus and Kwoniella reveals pathogenesis evolution and contrasting modes of karyotype evolution via chromosome fusion or intercentromeric recombination.</title>
        <authorList>
            <person name="Coelho M.A."/>
            <person name="David-Palma M."/>
            <person name="Shea T."/>
            <person name="Bowers K."/>
            <person name="McGinley-Smith S."/>
            <person name="Mohammad A.W."/>
            <person name="Gnirke A."/>
            <person name="Yurkov A.M."/>
            <person name="Nowrousian M."/>
            <person name="Sun S."/>
            <person name="Cuomo C.A."/>
            <person name="Heitman J."/>
        </authorList>
    </citation>
    <scope>NUCLEOTIDE SEQUENCE</scope>
    <source>
        <strain evidence="1">CBS 12478</strain>
    </source>
</reference>
<accession>A0AAJ8LIZ6</accession>
<proteinExistence type="predicted"/>
<dbReference type="InterPro" id="IPR032710">
    <property type="entry name" value="NTF2-like_dom_sf"/>
</dbReference>
<reference evidence="1" key="1">
    <citation type="submission" date="2017-08" db="EMBL/GenBank/DDBJ databases">
        <authorList>
            <person name="Cuomo C."/>
            <person name="Billmyre B."/>
            <person name="Heitman J."/>
        </authorList>
    </citation>
    <scope>NUCLEOTIDE SEQUENCE</scope>
    <source>
        <strain evidence="1">CBS 12478</strain>
    </source>
</reference>
<dbReference type="RefSeq" id="XP_031864425.2">
    <property type="nucleotide sequence ID" value="XM_032001535.2"/>
</dbReference>
<evidence type="ECO:0000313" key="2">
    <source>
        <dbReference type="Proteomes" id="UP000322225"/>
    </source>
</evidence>
<keyword evidence="2" id="KW-1185">Reference proteome</keyword>
<evidence type="ECO:0000313" key="1">
    <source>
        <dbReference type="EMBL" id="WWD18694.1"/>
    </source>
</evidence>
<gene>
    <name evidence="1" type="ORF">CI109_103148</name>
</gene>
<dbReference type="GO" id="GO:0030638">
    <property type="term" value="P:polyketide metabolic process"/>
    <property type="evidence" value="ECO:0007669"/>
    <property type="project" value="InterPro"/>
</dbReference>
<dbReference type="KEGG" id="ksn:43585640"/>
<dbReference type="AlphaFoldDB" id="A0AAJ8LIZ6"/>
<dbReference type="EMBL" id="CP144055">
    <property type="protein sequence ID" value="WWD18694.1"/>
    <property type="molecule type" value="Genomic_DNA"/>
</dbReference>
<dbReference type="Gene3D" id="3.10.450.50">
    <property type="match status" value="1"/>
</dbReference>
<dbReference type="PANTHER" id="PTHR38436:SF3">
    <property type="entry name" value="CARBOXYMETHYLENEBUTENOLIDASE-RELATED"/>
    <property type="match status" value="1"/>
</dbReference>
<dbReference type="Proteomes" id="UP000322225">
    <property type="component" value="Chromosome 5"/>
</dbReference>
<dbReference type="PANTHER" id="PTHR38436">
    <property type="entry name" value="POLYKETIDE CYCLASE SNOAL-LIKE DOMAIN"/>
    <property type="match status" value="1"/>
</dbReference>
<name>A0AAJ8LIZ6_9TREE</name>
<evidence type="ECO:0008006" key="3">
    <source>
        <dbReference type="Google" id="ProtNLM"/>
    </source>
</evidence>
<dbReference type="InterPro" id="IPR009959">
    <property type="entry name" value="Cyclase_SnoaL-like"/>
</dbReference>
<organism evidence="1 2">
    <name type="scientific">Kwoniella shandongensis</name>
    <dbReference type="NCBI Taxonomy" id="1734106"/>
    <lineage>
        <taxon>Eukaryota</taxon>
        <taxon>Fungi</taxon>
        <taxon>Dikarya</taxon>
        <taxon>Basidiomycota</taxon>
        <taxon>Agaricomycotina</taxon>
        <taxon>Tremellomycetes</taxon>
        <taxon>Tremellales</taxon>
        <taxon>Cryptococcaceae</taxon>
        <taxon>Kwoniella</taxon>
    </lineage>
</organism>
<protein>
    <recommendedName>
        <fullName evidence="3">SnoaL-like domain-containing protein</fullName>
    </recommendedName>
</protein>
<dbReference type="GeneID" id="43585640"/>
<dbReference type="SUPFAM" id="SSF54427">
    <property type="entry name" value="NTF2-like"/>
    <property type="match status" value="1"/>
</dbReference>
<sequence length="451" mass="50331">MTLLAKDDHAQQTLPLPSNLFIAAKMSTASFEGPMHYDPTSEHEQEVPLPSAPRIPIAPNVLIQPPLTRRGYGPPLVLLLPNIPNPPPIGEATPTTEQIDPEPVQKWAEEGFTILAIFASKGDQDEWSMLKALEEGLPRLGEWEDKGDLDVVKDKAAMIVYDHSILSTDFFTVTLPIQALVIYGSDTLETVKTHKTIPTLIHVCTPSSRPTTLPIPSPHKSYSYVDQSDHHFSFPGGPGYNHHHADISHARSLSWIKKRMDGPWFDLEAIWEEHTGHEFFTRSVAKTMGTMVAQPYVNHVPTITGGVGRRDLTAFYRDHFIFSNPRDTVQTMVSRCVGLDRIAEEFTFSFTHDQMVDWLLPGVPPTGKQINIPMNAFVSIRGDRLYHEHISWDQATAYRQVGLLSSHVQFRNAEMSGQLRLPTSDGNDAANMLMTVGAVQSNQMMSWGLEG</sequence>